<evidence type="ECO:0000313" key="2">
    <source>
        <dbReference type="EMBL" id="CAF2120767.1"/>
    </source>
</evidence>
<name>A0A816V8J5_BRANA</name>
<protein>
    <submittedName>
        <fullName evidence="2">(rape) hypothetical protein</fullName>
    </submittedName>
</protein>
<sequence length="190" mass="22009">MSVLIVDIDLNVIDSSKRRVVRRFFTMLSNVRDMTISQTTLEGICVYLKHEQLPQFPHLIRLHAVLYNSDLGNLANILESCQNLKSLVLELINLKEEELLILSSVPKCLRSSLEYLEIKTPIRGDVAEIELVTYFLENSAVLKKLKMYLRCWRMNEESIILMQLLRLRRCSPSCEVVAQLEELEETSVKL</sequence>
<proteinExistence type="predicted"/>
<dbReference type="PANTHER" id="PTHR31900:SF33">
    <property type="entry name" value="PROTEIN WITH RNI-LIKE_FBD-LIKE DOMAIN"/>
    <property type="match status" value="1"/>
</dbReference>
<dbReference type="SUPFAM" id="SSF52047">
    <property type="entry name" value="RNI-like"/>
    <property type="match status" value="1"/>
</dbReference>
<dbReference type="PANTHER" id="PTHR31900">
    <property type="entry name" value="F-BOX/RNI SUPERFAMILY PROTEIN-RELATED"/>
    <property type="match status" value="1"/>
</dbReference>
<organism evidence="2">
    <name type="scientific">Brassica napus</name>
    <name type="common">Rape</name>
    <dbReference type="NCBI Taxonomy" id="3708"/>
    <lineage>
        <taxon>Eukaryota</taxon>
        <taxon>Viridiplantae</taxon>
        <taxon>Streptophyta</taxon>
        <taxon>Embryophyta</taxon>
        <taxon>Tracheophyta</taxon>
        <taxon>Spermatophyta</taxon>
        <taxon>Magnoliopsida</taxon>
        <taxon>eudicotyledons</taxon>
        <taxon>Gunneridae</taxon>
        <taxon>Pentapetalae</taxon>
        <taxon>rosids</taxon>
        <taxon>malvids</taxon>
        <taxon>Brassicales</taxon>
        <taxon>Brassicaceae</taxon>
        <taxon>Brassiceae</taxon>
        <taxon>Brassica</taxon>
    </lineage>
</organism>
<feature type="domain" description="FBD" evidence="1">
    <location>
        <begin position="107"/>
        <end position="179"/>
    </location>
</feature>
<gene>
    <name evidence="2" type="ORF">DARMORV10_A03P10840.1</name>
</gene>
<dbReference type="Proteomes" id="UP001295469">
    <property type="component" value="Chromosome A03"/>
</dbReference>
<reference evidence="2" key="1">
    <citation type="submission" date="2021-01" db="EMBL/GenBank/DDBJ databases">
        <authorList>
            <consortium name="Genoscope - CEA"/>
            <person name="William W."/>
        </authorList>
    </citation>
    <scope>NUCLEOTIDE SEQUENCE</scope>
</reference>
<dbReference type="Pfam" id="PF08387">
    <property type="entry name" value="FBD"/>
    <property type="match status" value="1"/>
</dbReference>
<dbReference type="InterPro" id="IPR006566">
    <property type="entry name" value="FBD"/>
</dbReference>
<dbReference type="SMART" id="SM00579">
    <property type="entry name" value="FBD"/>
    <property type="match status" value="1"/>
</dbReference>
<dbReference type="EMBL" id="HG994357">
    <property type="protein sequence ID" value="CAF2120767.1"/>
    <property type="molecule type" value="Genomic_DNA"/>
</dbReference>
<evidence type="ECO:0000259" key="1">
    <source>
        <dbReference type="SMART" id="SM00579"/>
    </source>
</evidence>
<accession>A0A816V8J5</accession>
<dbReference type="InterPro" id="IPR050232">
    <property type="entry name" value="FBL13/AtMIF1-like"/>
</dbReference>
<dbReference type="AlphaFoldDB" id="A0A816V8J5"/>